<name>A0A0E3UXG0_9BACT</name>
<sequence>MNRRTHLLIRKSHRYLGLVTGVQFVLWTIGGLYFSWSDIDEIHGDFQKKAPANFETSMAMVSPTEVLSQLSQADSVKSVRLIDILGEPHYQVVYFASHGEHAMHHTQLALASTGDLRKSLTEQEAVQMAQNSFNEPVQVAEVEYLTEGDVGSHHEYRESPLPAYAVTMQHPTNTTVYVSSERGEVMKFRNNKWRIFDFLWMLHTMDYQGRDNFGNLLLRFFSVVGLITILSGFGLYFVSFRGGKRKSARAGSSRPKTIA</sequence>
<dbReference type="AlphaFoldDB" id="A0A0E3UXG0"/>
<dbReference type="InterPro" id="IPR005625">
    <property type="entry name" value="PepSY-ass_TM"/>
</dbReference>
<keyword evidence="1" id="KW-0812">Transmembrane</keyword>
<accession>A0A0E3UXG0</accession>
<organism evidence="2 3">
    <name type="scientific">Pontibacter korlensis</name>
    <dbReference type="NCBI Taxonomy" id="400092"/>
    <lineage>
        <taxon>Bacteria</taxon>
        <taxon>Pseudomonadati</taxon>
        <taxon>Bacteroidota</taxon>
        <taxon>Cytophagia</taxon>
        <taxon>Cytophagales</taxon>
        <taxon>Hymenobacteraceae</taxon>
        <taxon>Pontibacter</taxon>
    </lineage>
</organism>
<dbReference type="PATRIC" id="fig|400092.3.peg.2379"/>
<keyword evidence="3" id="KW-1185">Reference proteome</keyword>
<dbReference type="STRING" id="400092.PKOR_10895"/>
<dbReference type="RefSeq" id="WP_046310730.1">
    <property type="nucleotide sequence ID" value="NZ_CBCSCY010000033.1"/>
</dbReference>
<gene>
    <name evidence="2" type="ORF">PKOR_10895</name>
</gene>
<dbReference type="Pfam" id="PF03929">
    <property type="entry name" value="PepSY_TM"/>
    <property type="match status" value="1"/>
</dbReference>
<dbReference type="HOGENOM" id="CLU_066006_0_0_10"/>
<proteinExistence type="predicted"/>
<keyword evidence="1" id="KW-1133">Transmembrane helix</keyword>
<dbReference type="Proteomes" id="UP000033109">
    <property type="component" value="Chromosome"/>
</dbReference>
<evidence type="ECO:0000313" key="3">
    <source>
        <dbReference type="Proteomes" id="UP000033109"/>
    </source>
</evidence>
<dbReference type="OrthoDB" id="9806195at2"/>
<evidence type="ECO:0000256" key="1">
    <source>
        <dbReference type="SAM" id="Phobius"/>
    </source>
</evidence>
<evidence type="ECO:0000313" key="2">
    <source>
        <dbReference type="EMBL" id="AKD03546.1"/>
    </source>
</evidence>
<feature type="transmembrane region" description="Helical" evidence="1">
    <location>
        <begin position="15"/>
        <end position="36"/>
    </location>
</feature>
<dbReference type="EMBL" id="CP009621">
    <property type="protein sequence ID" value="AKD03546.1"/>
    <property type="molecule type" value="Genomic_DNA"/>
</dbReference>
<reference evidence="2 3" key="1">
    <citation type="journal article" date="2015" name="Sci. Rep.">
        <title>Unraveling adaptation of Pontibacter korlensis to radiation and infertility in desert through complete genome and comparative transcriptomic analysis.</title>
        <authorList>
            <person name="Dai J."/>
            <person name="Dai W."/>
            <person name="Qiu C."/>
            <person name="Yang Z."/>
            <person name="Zhang Y."/>
            <person name="Zhou M."/>
            <person name="Zhang L."/>
            <person name="Fang C."/>
            <person name="Gao Q."/>
            <person name="Yang Q."/>
            <person name="Li X."/>
            <person name="Wang Z."/>
            <person name="Wang Z."/>
            <person name="Jia Z."/>
            <person name="Chen X."/>
        </authorList>
    </citation>
    <scope>NUCLEOTIDE SEQUENCE [LARGE SCALE GENOMIC DNA]</scope>
    <source>
        <strain evidence="2 3">X14-1T</strain>
    </source>
</reference>
<feature type="transmembrane region" description="Helical" evidence="1">
    <location>
        <begin position="216"/>
        <end position="238"/>
    </location>
</feature>
<protein>
    <submittedName>
        <fullName evidence="2">Uncharacterized protein</fullName>
    </submittedName>
</protein>
<keyword evidence="1" id="KW-0472">Membrane</keyword>
<dbReference type="KEGG" id="pko:PKOR_10895"/>